<evidence type="ECO:0000313" key="1">
    <source>
        <dbReference type="EMBL" id="CAG8682042.1"/>
    </source>
</evidence>
<reference evidence="1" key="1">
    <citation type="submission" date="2021-06" db="EMBL/GenBank/DDBJ databases">
        <authorList>
            <person name="Kallberg Y."/>
            <person name="Tangrot J."/>
            <person name="Rosling A."/>
        </authorList>
    </citation>
    <scope>NUCLEOTIDE SEQUENCE</scope>
    <source>
        <strain evidence="1">MA461A</strain>
    </source>
</reference>
<feature type="non-terminal residue" evidence="1">
    <location>
        <position position="1"/>
    </location>
</feature>
<keyword evidence="2" id="KW-1185">Reference proteome</keyword>
<protein>
    <submittedName>
        <fullName evidence="1">13220_t:CDS:1</fullName>
    </submittedName>
</protein>
<dbReference type="Proteomes" id="UP000789920">
    <property type="component" value="Unassembled WGS sequence"/>
</dbReference>
<dbReference type="EMBL" id="CAJVQC010017083">
    <property type="protein sequence ID" value="CAG8682042.1"/>
    <property type="molecule type" value="Genomic_DNA"/>
</dbReference>
<proteinExistence type="predicted"/>
<comment type="caution">
    <text evidence="1">The sequence shown here is derived from an EMBL/GenBank/DDBJ whole genome shotgun (WGS) entry which is preliminary data.</text>
</comment>
<organism evidence="1 2">
    <name type="scientific">Racocetra persica</name>
    <dbReference type="NCBI Taxonomy" id="160502"/>
    <lineage>
        <taxon>Eukaryota</taxon>
        <taxon>Fungi</taxon>
        <taxon>Fungi incertae sedis</taxon>
        <taxon>Mucoromycota</taxon>
        <taxon>Glomeromycotina</taxon>
        <taxon>Glomeromycetes</taxon>
        <taxon>Diversisporales</taxon>
        <taxon>Gigasporaceae</taxon>
        <taxon>Racocetra</taxon>
    </lineage>
</organism>
<name>A0ACA9NYT7_9GLOM</name>
<gene>
    <name evidence="1" type="ORF">RPERSI_LOCUS9157</name>
</gene>
<evidence type="ECO:0000313" key="2">
    <source>
        <dbReference type="Proteomes" id="UP000789920"/>
    </source>
</evidence>
<sequence>DYLPTDTEIDEIIESCIPENTRKAMKKWVKALNRWRNNVGYCYDRSDYISSSLVNAYNCLSNYIYKHPGGSEKFIINNKNEFPLLWEVLNGKMKVLKQFGKTTKHHDPLSPDELRTIFNYEALLINMAKGLQNQVFMWCCLLFAPRGGEHSQMKITQFTFLDNGGIWFTKFSQKNDPGGIEGNLDSLIIPVPADPEGYLGNFMKNICSQVGINLKDRNIINHSGRTTPITHLFREGILIVTSMSITGHKSKSSYCIYSQPSEQQKKDALSTLIDVVDLPESQNKEDNDVRPDNYPDSHMQQKSTVYSEFRSPLKNSTKLNLPLHVNATKKNPTLGGKRLLQSSQSGLQNASNNGQDTTIINNYYLNGDHITINQY</sequence>
<accession>A0ACA9NYT7</accession>